<evidence type="ECO:0000313" key="1">
    <source>
        <dbReference type="EMBL" id="CAA9353575.1"/>
    </source>
</evidence>
<protein>
    <submittedName>
        <fullName evidence="1">Uncharacterized protein</fullName>
    </submittedName>
</protein>
<dbReference type="EMBL" id="CADCTY010001036">
    <property type="protein sequence ID" value="CAA9353575.1"/>
    <property type="molecule type" value="Genomic_DNA"/>
</dbReference>
<name>A0A6J4MF76_9CYAN</name>
<dbReference type="AlphaFoldDB" id="A0A6J4MF76"/>
<organism evidence="1">
    <name type="scientific">uncultured Leptolyngbya sp</name>
    <dbReference type="NCBI Taxonomy" id="332963"/>
    <lineage>
        <taxon>Bacteria</taxon>
        <taxon>Bacillati</taxon>
        <taxon>Cyanobacteriota</taxon>
        <taxon>Cyanophyceae</taxon>
        <taxon>Leptolyngbyales</taxon>
        <taxon>Leptolyngbyaceae</taxon>
        <taxon>Leptolyngbya group</taxon>
        <taxon>Leptolyngbya</taxon>
        <taxon>environmental samples</taxon>
    </lineage>
</organism>
<gene>
    <name evidence="1" type="ORF">AVDCRST_MAG94-2951</name>
</gene>
<reference evidence="1" key="1">
    <citation type="submission" date="2020-02" db="EMBL/GenBank/DDBJ databases">
        <authorList>
            <person name="Meier V. D."/>
        </authorList>
    </citation>
    <scope>NUCLEOTIDE SEQUENCE</scope>
    <source>
        <strain evidence="1">AVDCRST_MAG94</strain>
    </source>
</reference>
<proteinExistence type="predicted"/>
<sequence length="39" mass="4134">MSVGVALLKLAPVIQTSLVVKAVGAGSELFSCRETLWRC</sequence>
<accession>A0A6J4MF76</accession>